<comment type="caution">
    <text evidence="2">The sequence shown here is derived from an EMBL/GenBank/DDBJ whole genome shotgun (WGS) entry which is preliminary data.</text>
</comment>
<dbReference type="Proteomes" id="UP001597508">
    <property type="component" value="Unassembled WGS sequence"/>
</dbReference>
<dbReference type="EMBL" id="JBHULH010000001">
    <property type="protein sequence ID" value="MFD2565768.1"/>
    <property type="molecule type" value="Genomic_DNA"/>
</dbReference>
<name>A0ABW5LPC2_9FLAO</name>
<keyword evidence="3" id="KW-1185">Reference proteome</keyword>
<dbReference type="RefSeq" id="WP_379664494.1">
    <property type="nucleotide sequence ID" value="NZ_JBHULH010000001.1"/>
</dbReference>
<dbReference type="InterPro" id="IPR032477">
    <property type="entry name" value="Glyco_hydro_64"/>
</dbReference>
<proteinExistence type="predicted"/>
<dbReference type="Pfam" id="PF16483">
    <property type="entry name" value="Glyco_hydro_64"/>
    <property type="match status" value="1"/>
</dbReference>
<evidence type="ECO:0000313" key="3">
    <source>
        <dbReference type="Proteomes" id="UP001597508"/>
    </source>
</evidence>
<accession>A0ABW5LPC2</accession>
<reference evidence="3" key="1">
    <citation type="journal article" date="2019" name="Int. J. Syst. Evol. Microbiol.">
        <title>The Global Catalogue of Microorganisms (GCM) 10K type strain sequencing project: providing services to taxonomists for standard genome sequencing and annotation.</title>
        <authorList>
            <consortium name="The Broad Institute Genomics Platform"/>
            <consortium name="The Broad Institute Genome Sequencing Center for Infectious Disease"/>
            <person name="Wu L."/>
            <person name="Ma J."/>
        </authorList>
    </citation>
    <scope>NUCLEOTIDE SEQUENCE [LARGE SCALE GENOMIC DNA]</scope>
    <source>
        <strain evidence="3">KCTC 52127</strain>
    </source>
</reference>
<feature type="domain" description="GH64" evidence="1">
    <location>
        <begin position="86"/>
        <end position="246"/>
    </location>
</feature>
<protein>
    <recommendedName>
        <fullName evidence="1">GH64 domain-containing protein</fullName>
    </recommendedName>
</protein>
<gene>
    <name evidence="2" type="ORF">ACFSRZ_00210</name>
</gene>
<sequence>MTINFYNKTGNTDLYLFFDFAPGGATKAEGFANMEYLQPWALPAPESEILPLSLDKPYTCSFEYLNSGTFWYIITNEAGAKTIKDHPSISMGTADPNWVGGFFELTYLEGQDTYFDVTNVDQVGLLCGVEFLDSKGSKTGTCGYGETANDMISGLISACSLATDTSAKVSLTGTDGNTYTKLWGPTVPEVTSQYKGTYDDYITKITENGTTINIQSDSTKGSPHGGTQLDAFNFTGKFGAPDFDMPTGCPIEKSDVVVWFTSDDCTKKGDTTYIFCTKDAINGGTIMSGNSPSGMYVYPAFEYADPSDQSKIKKGGWANNVSLNWTATGVNAVADTTCFQAMISSVLRDLVTAMNLGYIGISEDTNDFTYKDNSTYASQATQDKYMNEWNNYITSNSDSYGMAYSDGTHAKVQFHPAADGSINCHIFGQDDADTKNYWSKS</sequence>
<evidence type="ECO:0000259" key="1">
    <source>
        <dbReference type="Pfam" id="PF16483"/>
    </source>
</evidence>
<evidence type="ECO:0000313" key="2">
    <source>
        <dbReference type="EMBL" id="MFD2565768.1"/>
    </source>
</evidence>
<organism evidence="2 3">
    <name type="scientific">Pseudotenacibaculum haliotis</name>
    <dbReference type="NCBI Taxonomy" id="1862138"/>
    <lineage>
        <taxon>Bacteria</taxon>
        <taxon>Pseudomonadati</taxon>
        <taxon>Bacteroidota</taxon>
        <taxon>Flavobacteriia</taxon>
        <taxon>Flavobacteriales</taxon>
        <taxon>Flavobacteriaceae</taxon>
        <taxon>Pseudotenacibaculum</taxon>
    </lineage>
</organism>